<feature type="domain" description="PDZ" evidence="3">
    <location>
        <begin position="44"/>
        <end position="80"/>
    </location>
</feature>
<dbReference type="SUPFAM" id="SSF50156">
    <property type="entry name" value="PDZ domain-like"/>
    <property type="match status" value="2"/>
</dbReference>
<dbReference type="AlphaFoldDB" id="A0A3S5BQE9"/>
<dbReference type="GO" id="GO:0030054">
    <property type="term" value="C:cell junction"/>
    <property type="evidence" value="ECO:0007669"/>
    <property type="project" value="TreeGrafter"/>
</dbReference>
<dbReference type="Proteomes" id="UP000784294">
    <property type="component" value="Unassembled WGS sequence"/>
</dbReference>
<protein>
    <recommendedName>
        <fullName evidence="3">PDZ domain-containing protein</fullName>
    </recommendedName>
</protein>
<dbReference type="PANTHER" id="PTHR23119:SF51">
    <property type="entry name" value="DISKS LARGE 1 TUMOR SUPPRESSOR PROTEIN"/>
    <property type="match status" value="1"/>
</dbReference>
<proteinExistence type="predicted"/>
<dbReference type="GO" id="GO:0043113">
    <property type="term" value="P:receptor clustering"/>
    <property type="evidence" value="ECO:0007669"/>
    <property type="project" value="TreeGrafter"/>
</dbReference>
<dbReference type="PANTHER" id="PTHR23119">
    <property type="entry name" value="DISCS LARGE"/>
    <property type="match status" value="1"/>
</dbReference>
<dbReference type="OrthoDB" id="6022711at2759"/>
<name>A0A3S5BQE9_9PLAT</name>
<evidence type="ECO:0000256" key="2">
    <source>
        <dbReference type="ARBA" id="ARBA00023136"/>
    </source>
</evidence>
<gene>
    <name evidence="4" type="ORF">PXEA_LOCUS28003</name>
</gene>
<dbReference type="PROSITE" id="PS50106">
    <property type="entry name" value="PDZ"/>
    <property type="match status" value="1"/>
</dbReference>
<dbReference type="GO" id="GO:0098609">
    <property type="term" value="P:cell-cell adhesion"/>
    <property type="evidence" value="ECO:0007669"/>
    <property type="project" value="TreeGrafter"/>
</dbReference>
<dbReference type="InterPro" id="IPR036034">
    <property type="entry name" value="PDZ_sf"/>
</dbReference>
<evidence type="ECO:0000259" key="3">
    <source>
        <dbReference type="PROSITE" id="PS50106"/>
    </source>
</evidence>
<sequence length="107" mass="11527">MAKLGRSLPVDAELYDRIIAANSLNLVGATHNEAVEVLKQAGPRLKLYDRIIAANSLNLVGATHNEAVEVLKQAGPRLKLVSSSLLVYISFDWLDAIAPRVNALAPL</sequence>
<keyword evidence="5" id="KW-1185">Reference proteome</keyword>
<dbReference type="Gene3D" id="6.20.370.60">
    <property type="match status" value="2"/>
</dbReference>
<evidence type="ECO:0000313" key="5">
    <source>
        <dbReference type="Proteomes" id="UP000784294"/>
    </source>
</evidence>
<dbReference type="GO" id="GO:0019901">
    <property type="term" value="F:protein kinase binding"/>
    <property type="evidence" value="ECO:0007669"/>
    <property type="project" value="TreeGrafter"/>
</dbReference>
<dbReference type="InterPro" id="IPR001478">
    <property type="entry name" value="PDZ"/>
</dbReference>
<organism evidence="4 5">
    <name type="scientific">Protopolystoma xenopodis</name>
    <dbReference type="NCBI Taxonomy" id="117903"/>
    <lineage>
        <taxon>Eukaryota</taxon>
        <taxon>Metazoa</taxon>
        <taxon>Spiralia</taxon>
        <taxon>Lophotrochozoa</taxon>
        <taxon>Platyhelminthes</taxon>
        <taxon>Monogenea</taxon>
        <taxon>Polyopisthocotylea</taxon>
        <taxon>Polystomatidea</taxon>
        <taxon>Polystomatidae</taxon>
        <taxon>Protopolystoma</taxon>
    </lineage>
</organism>
<accession>A0A3S5BQE9</accession>
<dbReference type="EMBL" id="CAAALY010247921">
    <property type="protein sequence ID" value="VEL34563.1"/>
    <property type="molecule type" value="Genomic_DNA"/>
</dbReference>
<comment type="subcellular location">
    <subcellularLocation>
        <location evidence="1">Membrane</location>
    </subcellularLocation>
</comment>
<dbReference type="InterPro" id="IPR050614">
    <property type="entry name" value="Synaptic_Scaffolding_LAP-MAGUK"/>
</dbReference>
<keyword evidence="2" id="KW-0472">Membrane</keyword>
<dbReference type="GO" id="GO:0045197">
    <property type="term" value="P:establishment or maintenance of epithelial cell apical/basal polarity"/>
    <property type="evidence" value="ECO:0007669"/>
    <property type="project" value="TreeGrafter"/>
</dbReference>
<evidence type="ECO:0000256" key="1">
    <source>
        <dbReference type="ARBA" id="ARBA00004370"/>
    </source>
</evidence>
<evidence type="ECO:0000313" key="4">
    <source>
        <dbReference type="EMBL" id="VEL34563.1"/>
    </source>
</evidence>
<comment type="caution">
    <text evidence="4">The sequence shown here is derived from an EMBL/GenBank/DDBJ whole genome shotgun (WGS) entry which is preliminary data.</text>
</comment>
<dbReference type="GO" id="GO:0016323">
    <property type="term" value="C:basolateral plasma membrane"/>
    <property type="evidence" value="ECO:0007669"/>
    <property type="project" value="TreeGrafter"/>
</dbReference>
<reference evidence="4" key="1">
    <citation type="submission" date="2018-11" db="EMBL/GenBank/DDBJ databases">
        <authorList>
            <consortium name="Pathogen Informatics"/>
        </authorList>
    </citation>
    <scope>NUCLEOTIDE SEQUENCE</scope>
</reference>
<dbReference type="GO" id="GO:0097120">
    <property type="term" value="P:receptor localization to synapse"/>
    <property type="evidence" value="ECO:0007669"/>
    <property type="project" value="TreeGrafter"/>
</dbReference>